<comment type="caution">
    <text evidence="1">The sequence shown here is derived from an EMBL/GenBank/DDBJ whole genome shotgun (WGS) entry which is preliminary data.</text>
</comment>
<gene>
    <name evidence="1" type="ORF">JF922_07855</name>
</gene>
<accession>A0A934JZW8</accession>
<keyword evidence="2" id="KW-1185">Reference proteome</keyword>
<proteinExistence type="predicted"/>
<dbReference type="Proteomes" id="UP000612893">
    <property type="component" value="Unassembled WGS sequence"/>
</dbReference>
<evidence type="ECO:0000313" key="1">
    <source>
        <dbReference type="EMBL" id="MBJ7597987.1"/>
    </source>
</evidence>
<dbReference type="EMBL" id="JAEKNR010000087">
    <property type="protein sequence ID" value="MBJ7597987.1"/>
    <property type="molecule type" value="Genomic_DNA"/>
</dbReference>
<name>A0A934JZW8_9BACT</name>
<dbReference type="RefSeq" id="WP_338200664.1">
    <property type="nucleotide sequence ID" value="NZ_JAEKNR010000087.1"/>
</dbReference>
<dbReference type="AlphaFoldDB" id="A0A934JZW8"/>
<reference evidence="1" key="1">
    <citation type="submission" date="2020-10" db="EMBL/GenBank/DDBJ databases">
        <title>Ca. Dormibacterota MAGs.</title>
        <authorList>
            <person name="Montgomery K."/>
        </authorList>
    </citation>
    <scope>NUCLEOTIDE SEQUENCE [LARGE SCALE GENOMIC DNA]</scope>
    <source>
        <strain evidence="1">SC8812_S17_10</strain>
    </source>
</reference>
<evidence type="ECO:0000313" key="2">
    <source>
        <dbReference type="Proteomes" id="UP000612893"/>
    </source>
</evidence>
<organism evidence="1 2">
    <name type="scientific">Candidatus Nephthysia bennettiae</name>
    <dbReference type="NCBI Taxonomy" id="3127016"/>
    <lineage>
        <taxon>Bacteria</taxon>
        <taxon>Bacillati</taxon>
        <taxon>Candidatus Dormiibacterota</taxon>
        <taxon>Candidatus Dormibacteria</taxon>
        <taxon>Candidatus Dormibacterales</taxon>
        <taxon>Candidatus Dormibacteraceae</taxon>
        <taxon>Candidatus Nephthysia</taxon>
    </lineage>
</organism>
<protein>
    <submittedName>
        <fullName evidence="1">Uncharacterized protein</fullName>
    </submittedName>
</protein>
<sequence length="78" mass="7867">MQSQILRPNFRSLAALAITLVAAGIFALVLLTTHLSSGTATGPAVAPAHPGVVQAAPTVDANPDSNLPICKRHGGPTC</sequence>